<evidence type="ECO:0000256" key="1">
    <source>
        <dbReference type="ARBA" id="ARBA00022679"/>
    </source>
</evidence>
<dbReference type="InterPro" id="IPR025877">
    <property type="entry name" value="MobA-like_NTP_Trfase"/>
</dbReference>
<keyword evidence="4" id="KW-1185">Reference proteome</keyword>
<dbReference type="Pfam" id="PF12804">
    <property type="entry name" value="NTP_transf_3"/>
    <property type="match status" value="1"/>
</dbReference>
<protein>
    <submittedName>
        <fullName evidence="3">Molybdopterin-guanine dinucleotide biosynthesis protein A</fullName>
    </submittedName>
</protein>
<evidence type="ECO:0000313" key="4">
    <source>
        <dbReference type="Proteomes" id="UP001239083"/>
    </source>
</evidence>
<sequence>MIEYDAVIPAGGRGSRLGGVDKPSLVVRGVSLADRAVASVAGARRVVLVGHRVTSSSDSRVSLAEETPRWSGPVAALAAGLTAIESSSPFTIVLAADLPSASPAVERLLGLAGDATAHGSHAEGVVAVAGGGIRQPLLAVYRSDRLRAAVAAVVESAARRDGRGASMRAVLERMPLLEAVMPEEWCRDLDTPDDAAHFGVTLPAHATPDGSTDDG</sequence>
<dbReference type="InterPro" id="IPR029044">
    <property type="entry name" value="Nucleotide-diphossugar_trans"/>
</dbReference>
<evidence type="ECO:0000259" key="2">
    <source>
        <dbReference type="Pfam" id="PF12804"/>
    </source>
</evidence>
<organism evidence="3 4">
    <name type="scientific">Agromyces ramosus</name>
    <dbReference type="NCBI Taxonomy" id="33879"/>
    <lineage>
        <taxon>Bacteria</taxon>
        <taxon>Bacillati</taxon>
        <taxon>Actinomycetota</taxon>
        <taxon>Actinomycetes</taxon>
        <taxon>Micrococcales</taxon>
        <taxon>Microbacteriaceae</taxon>
        <taxon>Agromyces</taxon>
    </lineage>
</organism>
<dbReference type="PANTHER" id="PTHR19136:SF81">
    <property type="entry name" value="MOLYBDENUM COFACTOR GUANYLYLTRANSFERASE"/>
    <property type="match status" value="1"/>
</dbReference>
<comment type="caution">
    <text evidence="3">The sequence shown here is derived from an EMBL/GenBank/DDBJ whole genome shotgun (WGS) entry which is preliminary data.</text>
</comment>
<dbReference type="SUPFAM" id="SSF53448">
    <property type="entry name" value="Nucleotide-diphospho-sugar transferases"/>
    <property type="match status" value="1"/>
</dbReference>
<evidence type="ECO:0000313" key="3">
    <source>
        <dbReference type="EMBL" id="MDQ0892641.1"/>
    </source>
</evidence>
<feature type="domain" description="MobA-like NTP transferase" evidence="2">
    <location>
        <begin position="6"/>
        <end position="156"/>
    </location>
</feature>
<dbReference type="PANTHER" id="PTHR19136">
    <property type="entry name" value="MOLYBDENUM COFACTOR GUANYLYLTRANSFERASE"/>
    <property type="match status" value="1"/>
</dbReference>
<proteinExistence type="predicted"/>
<accession>A0ABU0R3I2</accession>
<dbReference type="EMBL" id="JAUSYY010000001">
    <property type="protein sequence ID" value="MDQ0892641.1"/>
    <property type="molecule type" value="Genomic_DNA"/>
</dbReference>
<name>A0ABU0R3I2_9MICO</name>
<keyword evidence="1" id="KW-0808">Transferase</keyword>
<dbReference type="Gene3D" id="3.90.550.10">
    <property type="entry name" value="Spore Coat Polysaccharide Biosynthesis Protein SpsA, Chain A"/>
    <property type="match status" value="1"/>
</dbReference>
<gene>
    <name evidence="3" type="ORF">QFZ26_000196</name>
</gene>
<reference evidence="3 4" key="1">
    <citation type="submission" date="2023-07" db="EMBL/GenBank/DDBJ databases">
        <title>Comparative genomics of wheat-associated soil bacteria to identify genetic determinants of phenazine resistance.</title>
        <authorList>
            <person name="Mouncey N."/>
        </authorList>
    </citation>
    <scope>NUCLEOTIDE SEQUENCE [LARGE SCALE GENOMIC DNA]</scope>
    <source>
        <strain evidence="3 4">V3I3</strain>
    </source>
</reference>
<dbReference type="RefSeq" id="WP_307038628.1">
    <property type="nucleotide sequence ID" value="NZ_JAUSYY010000001.1"/>
</dbReference>
<dbReference type="Proteomes" id="UP001239083">
    <property type="component" value="Unassembled WGS sequence"/>
</dbReference>